<evidence type="ECO:0000259" key="1">
    <source>
        <dbReference type="Pfam" id="PF03732"/>
    </source>
</evidence>
<proteinExistence type="predicted"/>
<dbReference type="AlphaFoldDB" id="A0AAW1JQV8"/>
<accession>A0AAW1JQV8</accession>
<name>A0AAW1JQV8_SAPOF</name>
<sequence>MYRRMHNTRRSKQPVQFDPKIEKTARRQRKEFLARKAEETFHLDKLFVEEEYSMAEKTLNQLATPDVTATPPSIVFPTLEKPLKLNSGFLSLLPKFYGRSNELPNMHLIAFDLTCSSMECEGVKSDDIKLRAFPFLLEGTAKEWLFYLPSGSITTWDELKIAFLEKFQPASRVASIRKEISGIKQGRDEFLCEYWERFNRLCASCPQHQISEQLLLFYFYEGLLTKDRCYIDAASGGMLAEKIATEARALINNMALNTQQFSTRRDVSEVSAISDIDFISVKNQMQENAQQIATLTTLISKLATEKSRESVCSVNSERLIANDVDQSKLFEDVNGIEGFNNQSYRKYDPYSNTYNEGWKDHPNLRYGFGPKAQQNNFRQQNSQPSTSLEEMMKQLTTTVSQVHNQSVSYQQKTDAHLHQLDTQMSQICTTLSNIETTLSGKLPAQPIPNPKDRVLALRLKEGECLKSMPFETNCDDQSENINTKRRIPLTVGINLVPRYAELFMKYMYANSISVGEIADIPLCSFMIPCGIGAFHYGECLLDLGADVNTLPLHIYESYEFGPLVSTTSILELGDGSTIQPLGVLENIMVKVGNFEFMSDFYITESHPSFPILLGKPFLRSSRAIIDVAKGEVILKCAQKDLKINIYDISRHPYILEYNVFNLEDYCLEMFGVNVIEILLDEMAEKVGLERMFELAVEELADT</sequence>
<dbReference type="PANTHER" id="PTHR33223">
    <property type="entry name" value="CCHC-TYPE DOMAIN-CONTAINING PROTEIN"/>
    <property type="match status" value="1"/>
</dbReference>
<gene>
    <name evidence="2" type="ORF">RND81_07G129300</name>
</gene>
<dbReference type="Proteomes" id="UP001443914">
    <property type="component" value="Unassembled WGS sequence"/>
</dbReference>
<protein>
    <recommendedName>
        <fullName evidence="1">Retrotransposon gag domain-containing protein</fullName>
    </recommendedName>
</protein>
<reference evidence="2" key="1">
    <citation type="submission" date="2024-03" db="EMBL/GenBank/DDBJ databases">
        <title>WGS assembly of Saponaria officinalis var. Norfolk2.</title>
        <authorList>
            <person name="Jenkins J."/>
            <person name="Shu S."/>
            <person name="Grimwood J."/>
            <person name="Barry K."/>
            <person name="Goodstein D."/>
            <person name="Schmutz J."/>
            <person name="Leebens-Mack J."/>
            <person name="Osbourn A."/>
        </authorList>
    </citation>
    <scope>NUCLEOTIDE SEQUENCE [LARGE SCALE GENOMIC DNA]</scope>
    <source>
        <strain evidence="2">JIC</strain>
    </source>
</reference>
<evidence type="ECO:0000313" key="3">
    <source>
        <dbReference type="Proteomes" id="UP001443914"/>
    </source>
</evidence>
<feature type="domain" description="Retrotransposon gag" evidence="1">
    <location>
        <begin position="132"/>
        <end position="224"/>
    </location>
</feature>
<dbReference type="Pfam" id="PF03732">
    <property type="entry name" value="Retrotrans_gag"/>
    <property type="match status" value="1"/>
</dbReference>
<dbReference type="EMBL" id="JBDFQZ010000007">
    <property type="protein sequence ID" value="KAK9706489.1"/>
    <property type="molecule type" value="Genomic_DNA"/>
</dbReference>
<comment type="caution">
    <text evidence="2">The sequence shown here is derived from an EMBL/GenBank/DDBJ whole genome shotgun (WGS) entry which is preliminary data.</text>
</comment>
<dbReference type="Gene3D" id="2.40.70.10">
    <property type="entry name" value="Acid Proteases"/>
    <property type="match status" value="1"/>
</dbReference>
<evidence type="ECO:0000313" key="2">
    <source>
        <dbReference type="EMBL" id="KAK9706489.1"/>
    </source>
</evidence>
<dbReference type="InterPro" id="IPR005162">
    <property type="entry name" value="Retrotrans_gag_dom"/>
</dbReference>
<dbReference type="CDD" id="cd00303">
    <property type="entry name" value="retropepsin_like"/>
    <property type="match status" value="1"/>
</dbReference>
<dbReference type="PANTHER" id="PTHR33223:SF3">
    <property type="match status" value="1"/>
</dbReference>
<organism evidence="2 3">
    <name type="scientific">Saponaria officinalis</name>
    <name type="common">Common soapwort</name>
    <name type="synonym">Lychnis saponaria</name>
    <dbReference type="NCBI Taxonomy" id="3572"/>
    <lineage>
        <taxon>Eukaryota</taxon>
        <taxon>Viridiplantae</taxon>
        <taxon>Streptophyta</taxon>
        <taxon>Embryophyta</taxon>
        <taxon>Tracheophyta</taxon>
        <taxon>Spermatophyta</taxon>
        <taxon>Magnoliopsida</taxon>
        <taxon>eudicotyledons</taxon>
        <taxon>Gunneridae</taxon>
        <taxon>Pentapetalae</taxon>
        <taxon>Caryophyllales</taxon>
        <taxon>Caryophyllaceae</taxon>
        <taxon>Caryophylleae</taxon>
        <taxon>Saponaria</taxon>
    </lineage>
</organism>
<keyword evidence="3" id="KW-1185">Reference proteome</keyword>
<dbReference type="InterPro" id="IPR021109">
    <property type="entry name" value="Peptidase_aspartic_dom_sf"/>
</dbReference>